<protein>
    <submittedName>
        <fullName evidence="1">Glucose-1-phosphatase</fullName>
    </submittedName>
</protein>
<gene>
    <name evidence="1" type="primary">agp</name>
    <name evidence="1" type="ORF">EVAR_87280_1</name>
</gene>
<sequence>MTTRSLFDYEQESCISEISLFTYRVGYQRYSPKHWPSWSNESGKLTLRGHLLEKSMGKYFALWFQEKGFSIDYPKDVDVYTNNYERTISSGFAFIEGAFPLHTPIVRYANTSVVDPIFSLHCRNLTPDFENEIQNHMKDKLLGIDLRESFELLQNITDMKNSLKCKEEGISLLVDGQHTIRIVANRNPVLSGPLAVGNQLVDTFLMQYYNGFDVDDVAWGLVKNENDWKMLLDISKYCLDVMFNQTDIARDVSLPLVRIIKDYLFTRDIKLHYLVGHDANIFTMFRILNFKPYELPEQHEKTPTGGKIVFQKWFDRERDTHLLKVEYIYASFKQMRDIEELSLDNPPKTIPLEMEDCPVDNDGFCLWSDFVKKMIEF</sequence>
<dbReference type="OrthoDB" id="75078at2759"/>
<comment type="caution">
    <text evidence="1">The sequence shown here is derived from an EMBL/GenBank/DDBJ whole genome shotgun (WGS) entry which is preliminary data.</text>
</comment>
<dbReference type="Proteomes" id="UP000299102">
    <property type="component" value="Unassembled WGS sequence"/>
</dbReference>
<dbReference type="EMBL" id="BGZK01000426">
    <property type="protein sequence ID" value="GBP42901.1"/>
    <property type="molecule type" value="Genomic_DNA"/>
</dbReference>
<evidence type="ECO:0000313" key="2">
    <source>
        <dbReference type="Proteomes" id="UP000299102"/>
    </source>
</evidence>
<evidence type="ECO:0000313" key="1">
    <source>
        <dbReference type="EMBL" id="GBP42901.1"/>
    </source>
</evidence>
<proteinExistence type="predicted"/>
<dbReference type="InterPro" id="IPR000560">
    <property type="entry name" value="His_Pase_clade-2"/>
</dbReference>
<reference evidence="1 2" key="1">
    <citation type="journal article" date="2019" name="Commun. Biol.">
        <title>The bagworm genome reveals a unique fibroin gene that provides high tensile strength.</title>
        <authorList>
            <person name="Kono N."/>
            <person name="Nakamura H."/>
            <person name="Ohtoshi R."/>
            <person name="Tomita M."/>
            <person name="Numata K."/>
            <person name="Arakawa K."/>
        </authorList>
    </citation>
    <scope>NUCLEOTIDE SEQUENCE [LARGE SCALE GENOMIC DNA]</scope>
</reference>
<dbReference type="SUPFAM" id="SSF53254">
    <property type="entry name" value="Phosphoglycerate mutase-like"/>
    <property type="match status" value="1"/>
</dbReference>
<dbReference type="GO" id="GO:0016791">
    <property type="term" value="F:phosphatase activity"/>
    <property type="evidence" value="ECO:0007669"/>
    <property type="project" value="UniProtKB-ARBA"/>
</dbReference>
<dbReference type="InterPro" id="IPR029033">
    <property type="entry name" value="His_PPase_superfam"/>
</dbReference>
<accession>A0A4C1VVU1</accession>
<dbReference type="Pfam" id="PF00328">
    <property type="entry name" value="His_Phos_2"/>
    <property type="match status" value="1"/>
</dbReference>
<dbReference type="Gene3D" id="3.40.50.1240">
    <property type="entry name" value="Phosphoglycerate mutase-like"/>
    <property type="match status" value="2"/>
</dbReference>
<organism evidence="1 2">
    <name type="scientific">Eumeta variegata</name>
    <name type="common">Bagworm moth</name>
    <name type="synonym">Eumeta japonica</name>
    <dbReference type="NCBI Taxonomy" id="151549"/>
    <lineage>
        <taxon>Eukaryota</taxon>
        <taxon>Metazoa</taxon>
        <taxon>Ecdysozoa</taxon>
        <taxon>Arthropoda</taxon>
        <taxon>Hexapoda</taxon>
        <taxon>Insecta</taxon>
        <taxon>Pterygota</taxon>
        <taxon>Neoptera</taxon>
        <taxon>Endopterygota</taxon>
        <taxon>Lepidoptera</taxon>
        <taxon>Glossata</taxon>
        <taxon>Ditrysia</taxon>
        <taxon>Tineoidea</taxon>
        <taxon>Psychidae</taxon>
        <taxon>Oiketicinae</taxon>
        <taxon>Eumeta</taxon>
    </lineage>
</organism>
<name>A0A4C1VVU1_EUMVA</name>
<dbReference type="AlphaFoldDB" id="A0A4C1VVU1"/>
<keyword evidence="2" id="KW-1185">Reference proteome</keyword>